<accession>A0A4D7BIE5</accession>
<evidence type="ECO:0000313" key="2">
    <source>
        <dbReference type="EMBL" id="QCI67567.1"/>
    </source>
</evidence>
<gene>
    <name evidence="2" type="ORF">E8M01_27090</name>
</gene>
<reference evidence="2 3" key="1">
    <citation type="submission" date="2019-04" db="EMBL/GenBank/DDBJ databases">
        <title>Phreatobacter aquaticus sp. nov.</title>
        <authorList>
            <person name="Choi A."/>
        </authorList>
    </citation>
    <scope>NUCLEOTIDE SEQUENCE [LARGE SCALE GENOMIC DNA]</scope>
    <source>
        <strain evidence="2 3">KCTC 52518</strain>
    </source>
</reference>
<dbReference type="KEGG" id="pstg:E8M01_27090"/>
<keyword evidence="1" id="KW-0732">Signal</keyword>
<protein>
    <submittedName>
        <fullName evidence="2">Uncharacterized protein</fullName>
    </submittedName>
</protein>
<keyword evidence="3" id="KW-1185">Reference proteome</keyword>
<name>A0A4D7BIE5_9HYPH</name>
<dbReference type="RefSeq" id="WP_136962997.1">
    <property type="nucleotide sequence ID" value="NZ_CP039690.1"/>
</dbReference>
<proteinExistence type="predicted"/>
<dbReference type="OrthoDB" id="6057861at2"/>
<dbReference type="AlphaFoldDB" id="A0A4D7BIE5"/>
<evidence type="ECO:0000256" key="1">
    <source>
        <dbReference type="SAM" id="SignalP"/>
    </source>
</evidence>
<feature type="chain" id="PRO_5020416615" evidence="1">
    <location>
        <begin position="30"/>
        <end position="201"/>
    </location>
</feature>
<evidence type="ECO:0000313" key="3">
    <source>
        <dbReference type="Proteomes" id="UP000298781"/>
    </source>
</evidence>
<organism evidence="2 3">
    <name type="scientific">Phreatobacter stygius</name>
    <dbReference type="NCBI Taxonomy" id="1940610"/>
    <lineage>
        <taxon>Bacteria</taxon>
        <taxon>Pseudomonadati</taxon>
        <taxon>Pseudomonadota</taxon>
        <taxon>Alphaproteobacteria</taxon>
        <taxon>Hyphomicrobiales</taxon>
        <taxon>Phreatobacteraceae</taxon>
        <taxon>Phreatobacter</taxon>
    </lineage>
</organism>
<sequence length="201" mass="21618">MFLPKFARALRALAAAIVLIVAGTGSAVAQSAGATDRLGLPGPIRFAGVDHALAWTSRPTPNYFKQEYLPAGQRLETYQQMFIVEVSASGATPETAVAAQIAMLDRRKGTDPVVNYQVIRNPGSGEIILDFLMSAPQGDGIVVEWNAYRYVARADGVALFAISRRGYGAAARDFLTALRGSRMEAINALARLDLPALRPRQ</sequence>
<dbReference type="Proteomes" id="UP000298781">
    <property type="component" value="Chromosome"/>
</dbReference>
<feature type="signal peptide" evidence="1">
    <location>
        <begin position="1"/>
        <end position="29"/>
    </location>
</feature>
<dbReference type="EMBL" id="CP039690">
    <property type="protein sequence ID" value="QCI67567.1"/>
    <property type="molecule type" value="Genomic_DNA"/>
</dbReference>